<evidence type="ECO:0000256" key="1">
    <source>
        <dbReference type="SAM" id="MobiDB-lite"/>
    </source>
</evidence>
<dbReference type="AlphaFoldDB" id="A0AAD7FB44"/>
<feature type="compositionally biased region" description="Pro residues" evidence="1">
    <location>
        <begin position="1"/>
        <end position="12"/>
    </location>
</feature>
<feature type="compositionally biased region" description="Polar residues" evidence="1">
    <location>
        <begin position="112"/>
        <end position="122"/>
    </location>
</feature>
<dbReference type="Proteomes" id="UP001221142">
    <property type="component" value="Unassembled WGS sequence"/>
</dbReference>
<name>A0AAD7FB44_9AGAR</name>
<feature type="region of interest" description="Disordered" evidence="1">
    <location>
        <begin position="1"/>
        <end position="151"/>
    </location>
</feature>
<sequence length="151" mass="16379">MPPPPPPGPPVPQMHSPMPIDYMSPAYGGGAPQIPPQPPRTHYPDALWQGNLPIPAPQVPRGGGQHYQAPMAPEQIRRPPPHWHLEGPSSAPAPQVPRQGSYYRDLEAPLQAPSSVPATQMPRSGGRYYRDYNDQSGTFGDHPPQPPSGSR</sequence>
<organism evidence="2 3">
    <name type="scientific">Roridomyces roridus</name>
    <dbReference type="NCBI Taxonomy" id="1738132"/>
    <lineage>
        <taxon>Eukaryota</taxon>
        <taxon>Fungi</taxon>
        <taxon>Dikarya</taxon>
        <taxon>Basidiomycota</taxon>
        <taxon>Agaricomycotina</taxon>
        <taxon>Agaricomycetes</taxon>
        <taxon>Agaricomycetidae</taxon>
        <taxon>Agaricales</taxon>
        <taxon>Marasmiineae</taxon>
        <taxon>Mycenaceae</taxon>
        <taxon>Roridomyces</taxon>
    </lineage>
</organism>
<reference evidence="2" key="1">
    <citation type="submission" date="2023-03" db="EMBL/GenBank/DDBJ databases">
        <title>Massive genome expansion in bonnet fungi (Mycena s.s.) driven by repeated elements and novel gene families across ecological guilds.</title>
        <authorList>
            <consortium name="Lawrence Berkeley National Laboratory"/>
            <person name="Harder C.B."/>
            <person name="Miyauchi S."/>
            <person name="Viragh M."/>
            <person name="Kuo A."/>
            <person name="Thoen E."/>
            <person name="Andreopoulos B."/>
            <person name="Lu D."/>
            <person name="Skrede I."/>
            <person name="Drula E."/>
            <person name="Henrissat B."/>
            <person name="Morin E."/>
            <person name="Kohler A."/>
            <person name="Barry K."/>
            <person name="LaButti K."/>
            <person name="Morin E."/>
            <person name="Salamov A."/>
            <person name="Lipzen A."/>
            <person name="Mereny Z."/>
            <person name="Hegedus B."/>
            <person name="Baldrian P."/>
            <person name="Stursova M."/>
            <person name="Weitz H."/>
            <person name="Taylor A."/>
            <person name="Grigoriev I.V."/>
            <person name="Nagy L.G."/>
            <person name="Martin F."/>
            <person name="Kauserud H."/>
        </authorList>
    </citation>
    <scope>NUCLEOTIDE SEQUENCE</scope>
    <source>
        <strain evidence="2">9284</strain>
    </source>
</reference>
<accession>A0AAD7FB44</accession>
<keyword evidence="3" id="KW-1185">Reference proteome</keyword>
<protein>
    <submittedName>
        <fullName evidence="2">Uncharacterized protein</fullName>
    </submittedName>
</protein>
<gene>
    <name evidence="2" type="ORF">FB45DRAFT_1038905</name>
</gene>
<evidence type="ECO:0000313" key="3">
    <source>
        <dbReference type="Proteomes" id="UP001221142"/>
    </source>
</evidence>
<comment type="caution">
    <text evidence="2">The sequence shown here is derived from an EMBL/GenBank/DDBJ whole genome shotgun (WGS) entry which is preliminary data.</text>
</comment>
<proteinExistence type="predicted"/>
<evidence type="ECO:0000313" key="2">
    <source>
        <dbReference type="EMBL" id="KAJ7609465.1"/>
    </source>
</evidence>
<dbReference type="EMBL" id="JARKIF010000040">
    <property type="protein sequence ID" value="KAJ7609465.1"/>
    <property type="molecule type" value="Genomic_DNA"/>
</dbReference>